<dbReference type="AlphaFoldDB" id="A0A2G9GJU6"/>
<keyword evidence="2" id="KW-1185">Reference proteome</keyword>
<name>A0A2G9GJU6_9LAMI</name>
<sequence length="69" mass="7965">MAINAPYMLFDNYPKFVTNNHPKHIAINCPHCSLIYQVKSIYISTLPFKPNFHGYTCQVIFLISKMSLS</sequence>
<evidence type="ECO:0000313" key="2">
    <source>
        <dbReference type="Proteomes" id="UP000231279"/>
    </source>
</evidence>
<accession>A0A2G9GJU6</accession>
<gene>
    <name evidence="1" type="ORF">CDL12_21912</name>
</gene>
<protein>
    <submittedName>
        <fullName evidence="1">Uncharacterized protein</fullName>
    </submittedName>
</protein>
<dbReference type="Proteomes" id="UP000231279">
    <property type="component" value="Unassembled WGS sequence"/>
</dbReference>
<comment type="caution">
    <text evidence="1">The sequence shown here is derived from an EMBL/GenBank/DDBJ whole genome shotgun (WGS) entry which is preliminary data.</text>
</comment>
<dbReference type="EMBL" id="NKXS01004731">
    <property type="protein sequence ID" value="PIN05546.1"/>
    <property type="molecule type" value="Genomic_DNA"/>
</dbReference>
<organism evidence="1 2">
    <name type="scientific">Handroanthus impetiginosus</name>
    <dbReference type="NCBI Taxonomy" id="429701"/>
    <lineage>
        <taxon>Eukaryota</taxon>
        <taxon>Viridiplantae</taxon>
        <taxon>Streptophyta</taxon>
        <taxon>Embryophyta</taxon>
        <taxon>Tracheophyta</taxon>
        <taxon>Spermatophyta</taxon>
        <taxon>Magnoliopsida</taxon>
        <taxon>eudicotyledons</taxon>
        <taxon>Gunneridae</taxon>
        <taxon>Pentapetalae</taxon>
        <taxon>asterids</taxon>
        <taxon>lamiids</taxon>
        <taxon>Lamiales</taxon>
        <taxon>Bignoniaceae</taxon>
        <taxon>Crescentiina</taxon>
        <taxon>Tabebuia alliance</taxon>
        <taxon>Handroanthus</taxon>
    </lineage>
</organism>
<proteinExistence type="predicted"/>
<evidence type="ECO:0000313" key="1">
    <source>
        <dbReference type="EMBL" id="PIN05546.1"/>
    </source>
</evidence>
<reference evidence="2" key="1">
    <citation type="journal article" date="2018" name="Gigascience">
        <title>Genome assembly of the Pink Ipe (Handroanthus impetiginosus, Bignoniaceae), a highly valued, ecologically keystone Neotropical timber forest tree.</title>
        <authorList>
            <person name="Silva-Junior O.B."/>
            <person name="Grattapaglia D."/>
            <person name="Novaes E."/>
            <person name="Collevatti R.G."/>
        </authorList>
    </citation>
    <scope>NUCLEOTIDE SEQUENCE [LARGE SCALE GENOMIC DNA]</scope>
    <source>
        <strain evidence="2">cv. UFG-1</strain>
    </source>
</reference>